<dbReference type="CDD" id="cd03457">
    <property type="entry name" value="intradiol_dioxygenase_like"/>
    <property type="match status" value="1"/>
</dbReference>
<keyword evidence="1" id="KW-0732">Signal</keyword>
<accession>A0A3D8T4J3</accession>
<evidence type="ECO:0000313" key="3">
    <source>
        <dbReference type="Proteomes" id="UP000256690"/>
    </source>
</evidence>
<dbReference type="STRING" id="1810919.A0A3D8T4J3"/>
<dbReference type="PANTHER" id="PTHR34315:SF1">
    <property type="entry name" value="INTRADIOL RING-CLEAVAGE DIOXYGENASES DOMAIN-CONTAINING PROTEIN-RELATED"/>
    <property type="match status" value="1"/>
</dbReference>
<dbReference type="PANTHER" id="PTHR34315">
    <property type="match status" value="1"/>
</dbReference>
<protein>
    <recommendedName>
        <fullName evidence="4">Intradiol ring-cleavage dioxygenases domain-containing protein</fullName>
    </recommendedName>
</protein>
<keyword evidence="3" id="KW-1185">Reference proteome</keyword>
<dbReference type="GeneID" id="38110610"/>
<dbReference type="Gene3D" id="2.60.130.10">
    <property type="entry name" value="Aromatic compound dioxygenase"/>
    <property type="match status" value="1"/>
</dbReference>
<dbReference type="OrthoDB" id="121380at2759"/>
<evidence type="ECO:0008006" key="4">
    <source>
        <dbReference type="Google" id="ProtNLM"/>
    </source>
</evidence>
<proteinExistence type="predicted"/>
<dbReference type="AlphaFoldDB" id="A0A3D8T4J3"/>
<dbReference type="GO" id="GO:0016702">
    <property type="term" value="F:oxidoreductase activity, acting on single donors with incorporation of molecular oxygen, incorporation of two atoms of oxygen"/>
    <property type="evidence" value="ECO:0007669"/>
    <property type="project" value="InterPro"/>
</dbReference>
<dbReference type="GO" id="GO:0005506">
    <property type="term" value="F:iron ion binding"/>
    <property type="evidence" value="ECO:0007669"/>
    <property type="project" value="InterPro"/>
</dbReference>
<reference evidence="2 3" key="1">
    <citation type="journal article" date="2018" name="IMA Fungus">
        <title>IMA Genome-F 9: Draft genome sequence of Annulohypoxylon stygium, Aspergillus mulundensis, Berkeleyomyces basicola (syn. Thielaviopsis basicola), Ceratocystis smalleyi, two Cercospora beticola strains, Coleophoma cylindrospora, Fusarium fracticaudum, Phialophora cf. hyalina, and Morchella septimelata.</title>
        <authorList>
            <person name="Wingfield B.D."/>
            <person name="Bills G.F."/>
            <person name="Dong Y."/>
            <person name="Huang W."/>
            <person name="Nel W.J."/>
            <person name="Swalarsk-Parry B.S."/>
            <person name="Vaghefi N."/>
            <person name="Wilken P.M."/>
            <person name="An Z."/>
            <person name="de Beer Z.W."/>
            <person name="De Vos L."/>
            <person name="Chen L."/>
            <person name="Duong T.A."/>
            <person name="Gao Y."/>
            <person name="Hammerbacher A."/>
            <person name="Kikkert J.R."/>
            <person name="Li Y."/>
            <person name="Li H."/>
            <person name="Li K."/>
            <person name="Li Q."/>
            <person name="Liu X."/>
            <person name="Ma X."/>
            <person name="Naidoo K."/>
            <person name="Pethybridge S.J."/>
            <person name="Sun J."/>
            <person name="Steenkamp E.T."/>
            <person name="van der Nest M.A."/>
            <person name="van Wyk S."/>
            <person name="Wingfield M.J."/>
            <person name="Xiong C."/>
            <person name="Yue Q."/>
            <person name="Zhang X."/>
        </authorList>
    </citation>
    <scope>NUCLEOTIDE SEQUENCE [LARGE SCALE GENOMIC DNA]</scope>
    <source>
        <strain evidence="2 3">DSM 5745</strain>
    </source>
</reference>
<comment type="caution">
    <text evidence="2">The sequence shown here is derived from an EMBL/GenBank/DDBJ whole genome shotgun (WGS) entry which is preliminary data.</text>
</comment>
<feature type="signal peptide" evidence="1">
    <location>
        <begin position="1"/>
        <end position="18"/>
    </location>
</feature>
<name>A0A3D8T4J3_9EURO</name>
<dbReference type="EMBL" id="PVWQ01000001">
    <property type="protein sequence ID" value="RDW92918.1"/>
    <property type="molecule type" value="Genomic_DNA"/>
</dbReference>
<evidence type="ECO:0000313" key="2">
    <source>
        <dbReference type="EMBL" id="RDW92918.1"/>
    </source>
</evidence>
<dbReference type="Proteomes" id="UP000256690">
    <property type="component" value="Unassembled WGS sequence"/>
</dbReference>
<dbReference type="InterPro" id="IPR015889">
    <property type="entry name" value="Intradiol_dOase_core"/>
</dbReference>
<gene>
    <name evidence="2" type="ORF">DSM5745_00240</name>
</gene>
<dbReference type="RefSeq" id="XP_026608101.1">
    <property type="nucleotide sequence ID" value="XM_026742256.1"/>
</dbReference>
<sequence>MKLSIIGAALALSTGVLAHPEKLTEASAAHHHTTRSTNACAAQIEARAEATALRRRERLSQRSAEKRNIYPTIQNSTCVLAPETVWGPYGIDGELYRHDVRENQAGIDLYLDIGVIDVETCEPLPDAYLTIWSCNATGSYSGYTGIDPDTADLLDGYTKSTQGTTDNETFLRGITKTDEQGMSEFLTIFPGYYVSRTTHIHVTVQTNVTSRDETSYNSASGGVQHLGQLFFPEDLINSVYALAPYSQHLATLNRTTNAEDSLYASASADGYSAVVSTALLGETLAEGLVGYITIGVNRSAEAATTTGGSVNPQGFLPTASPAAGAQENAYAVDRAEGYVDK</sequence>
<organism evidence="2 3">
    <name type="scientific">Aspergillus mulundensis</name>
    <dbReference type="NCBI Taxonomy" id="1810919"/>
    <lineage>
        <taxon>Eukaryota</taxon>
        <taxon>Fungi</taxon>
        <taxon>Dikarya</taxon>
        <taxon>Ascomycota</taxon>
        <taxon>Pezizomycotina</taxon>
        <taxon>Eurotiomycetes</taxon>
        <taxon>Eurotiomycetidae</taxon>
        <taxon>Eurotiales</taxon>
        <taxon>Aspergillaceae</taxon>
        <taxon>Aspergillus</taxon>
        <taxon>Aspergillus subgen. Nidulantes</taxon>
    </lineage>
</organism>
<evidence type="ECO:0000256" key="1">
    <source>
        <dbReference type="SAM" id="SignalP"/>
    </source>
</evidence>
<dbReference type="SUPFAM" id="SSF49482">
    <property type="entry name" value="Aromatic compound dioxygenase"/>
    <property type="match status" value="1"/>
</dbReference>
<feature type="chain" id="PRO_5017793001" description="Intradiol ring-cleavage dioxygenases domain-containing protein" evidence="1">
    <location>
        <begin position="19"/>
        <end position="341"/>
    </location>
</feature>